<evidence type="ECO:0000256" key="1">
    <source>
        <dbReference type="ARBA" id="ARBA00004141"/>
    </source>
</evidence>
<protein>
    <submittedName>
        <fullName evidence="10">DEKNAAC101348</fullName>
    </submittedName>
</protein>
<keyword evidence="7 8" id="KW-0472">Membrane</keyword>
<dbReference type="FunFam" id="1.20.1740.10:FF:000006">
    <property type="entry name" value="General amino acid permease"/>
    <property type="match status" value="1"/>
</dbReference>
<comment type="subcellular location">
    <subcellularLocation>
        <location evidence="1">Membrane</location>
        <topology evidence="1">Multi-pass membrane protein</topology>
    </subcellularLocation>
</comment>
<feature type="transmembrane region" description="Helical" evidence="8">
    <location>
        <begin position="501"/>
        <end position="523"/>
    </location>
</feature>
<feature type="transmembrane region" description="Helical" evidence="8">
    <location>
        <begin position="206"/>
        <end position="223"/>
    </location>
</feature>
<feature type="transmembrane region" description="Helical" evidence="8">
    <location>
        <begin position="174"/>
        <end position="194"/>
    </location>
</feature>
<keyword evidence="11" id="KW-1185">Reference proteome</keyword>
<dbReference type="OrthoDB" id="3900342at2759"/>
<feature type="transmembrane region" description="Helical" evidence="8">
    <location>
        <begin position="62"/>
        <end position="86"/>
    </location>
</feature>
<dbReference type="FunCoup" id="A0A448YHR3">
    <property type="interactions" value="207"/>
</dbReference>
<comment type="similarity">
    <text evidence="2">Belongs to the amino acid-polyamine-organocation (APC) superfamily. YAT (TC 2.A.3.10) family.</text>
</comment>
<dbReference type="GO" id="GO:0016020">
    <property type="term" value="C:membrane"/>
    <property type="evidence" value="ECO:0007669"/>
    <property type="project" value="UniProtKB-SubCell"/>
</dbReference>
<dbReference type="PANTHER" id="PTHR43341:SF9">
    <property type="entry name" value="DICARBOXYLIC AMINO ACID PERMEASE"/>
    <property type="match status" value="1"/>
</dbReference>
<evidence type="ECO:0000256" key="2">
    <source>
        <dbReference type="ARBA" id="ARBA00006983"/>
    </source>
</evidence>
<organism evidence="10 11">
    <name type="scientific">Brettanomyces naardenensis</name>
    <name type="common">Yeast</name>
    <dbReference type="NCBI Taxonomy" id="13370"/>
    <lineage>
        <taxon>Eukaryota</taxon>
        <taxon>Fungi</taxon>
        <taxon>Dikarya</taxon>
        <taxon>Ascomycota</taxon>
        <taxon>Saccharomycotina</taxon>
        <taxon>Pichiomycetes</taxon>
        <taxon>Pichiales</taxon>
        <taxon>Pichiaceae</taxon>
        <taxon>Brettanomyces</taxon>
    </lineage>
</organism>
<evidence type="ECO:0000256" key="5">
    <source>
        <dbReference type="ARBA" id="ARBA00022970"/>
    </source>
</evidence>
<evidence type="ECO:0000259" key="9">
    <source>
        <dbReference type="Pfam" id="PF00324"/>
    </source>
</evidence>
<sequence>MSQLDIENQKAFGPPDETGIVTVQSNEYSVDAHSEKSSFLEEEPLALEEGHRLHKDLKPRQITMIAIGGALGTGLLIGTTSALANAGPASVLIAYSLVGSVVFFTMAALGEMSSFIPLPEGFSGYAKRYCDDALGFAVGISYLCKYLIVAPNQLVAGALVMQYWVSPEKVNPGVWVAIILVLVIIINTLGVGFFGEVEFYLSSLKVITILALIVLLFCIMLGGDPSGDRIGFRYWKDPGAFAPYEGVEPQSLAKFVAFLSVLVTAVFAYLGTELVGITFGEAKNPRYTIKKAIKLTLIRIIVFYIFSVFLLGCCVAYNDPALLAAKKATVSNAAASAFVVAINNAKISGLPDVMNACILIFIISATNSDLYIATRNAYGLSANGMFPKVLSRTNSKGVPIFALGFASLFCCLAFMVCSSSSQKVFNYFVNVVSIFGLLTWISILVTFLYFMKAVKAQGYDRNKDFVYKAPFQPYGTYIALTACVFISLIKNFTVFIGHGPFDYQTFITGYIGIPVYLICLVAYKVIKKTKTVLPEEADLVTYKAPIDAEQLEYEEMMAEKAARRKEQGKGKDLEWWYDHTLGYMF</sequence>
<feature type="transmembrane region" description="Helical" evidence="8">
    <location>
        <begin position="133"/>
        <end position="154"/>
    </location>
</feature>
<dbReference type="STRING" id="13370.A0A448YHR3"/>
<feature type="transmembrane region" description="Helical" evidence="8">
    <location>
        <begin position="92"/>
        <end position="112"/>
    </location>
</feature>
<dbReference type="PIRSF" id="PIRSF006060">
    <property type="entry name" value="AA_transporter"/>
    <property type="match status" value="1"/>
</dbReference>
<dbReference type="InterPro" id="IPR004841">
    <property type="entry name" value="AA-permease/SLC12A_dom"/>
</dbReference>
<keyword evidence="5" id="KW-0029">Amino-acid transport</keyword>
<evidence type="ECO:0000256" key="4">
    <source>
        <dbReference type="ARBA" id="ARBA00022692"/>
    </source>
</evidence>
<dbReference type="InterPro" id="IPR050524">
    <property type="entry name" value="APC_YAT"/>
</dbReference>
<evidence type="ECO:0000256" key="6">
    <source>
        <dbReference type="ARBA" id="ARBA00022989"/>
    </source>
</evidence>
<dbReference type="AlphaFoldDB" id="A0A448YHR3"/>
<feature type="domain" description="Amino acid permease/ SLC12A" evidence="9">
    <location>
        <begin position="62"/>
        <end position="530"/>
    </location>
</feature>
<dbReference type="InterPro" id="IPR004840">
    <property type="entry name" value="Amino_acid_permease_CS"/>
</dbReference>
<feature type="transmembrane region" description="Helical" evidence="8">
    <location>
        <begin position="471"/>
        <end position="489"/>
    </location>
</feature>
<name>A0A448YHR3_BRENA</name>
<dbReference type="PANTHER" id="PTHR43341">
    <property type="entry name" value="AMINO ACID PERMEASE"/>
    <property type="match status" value="1"/>
</dbReference>
<dbReference type="Pfam" id="PF00324">
    <property type="entry name" value="AA_permease"/>
    <property type="match status" value="1"/>
</dbReference>
<reference evidence="10 11" key="1">
    <citation type="submission" date="2018-12" db="EMBL/GenBank/DDBJ databases">
        <authorList>
            <person name="Tiukova I."/>
            <person name="Dainat J."/>
        </authorList>
    </citation>
    <scope>NUCLEOTIDE SEQUENCE [LARGE SCALE GENOMIC DNA]</scope>
</reference>
<keyword evidence="4 8" id="KW-0812">Transmembrane</keyword>
<accession>A0A448YHR3</accession>
<feature type="transmembrane region" description="Helical" evidence="8">
    <location>
        <begin position="297"/>
        <end position="318"/>
    </location>
</feature>
<evidence type="ECO:0000313" key="10">
    <source>
        <dbReference type="EMBL" id="VEU20459.1"/>
    </source>
</evidence>
<feature type="transmembrane region" description="Helical" evidence="8">
    <location>
        <begin position="395"/>
        <end position="415"/>
    </location>
</feature>
<evidence type="ECO:0000256" key="7">
    <source>
        <dbReference type="ARBA" id="ARBA00023136"/>
    </source>
</evidence>
<dbReference type="PROSITE" id="PS00218">
    <property type="entry name" value="AMINO_ACID_PERMEASE_1"/>
    <property type="match status" value="1"/>
</dbReference>
<dbReference type="Proteomes" id="UP000290900">
    <property type="component" value="Unassembled WGS sequence"/>
</dbReference>
<dbReference type="Gene3D" id="1.20.1740.10">
    <property type="entry name" value="Amino acid/polyamine transporter I"/>
    <property type="match status" value="1"/>
</dbReference>
<feature type="transmembrane region" description="Helical" evidence="8">
    <location>
        <begin position="427"/>
        <end position="450"/>
    </location>
</feature>
<evidence type="ECO:0000313" key="11">
    <source>
        <dbReference type="Proteomes" id="UP000290900"/>
    </source>
</evidence>
<evidence type="ECO:0000256" key="8">
    <source>
        <dbReference type="SAM" id="Phobius"/>
    </source>
</evidence>
<evidence type="ECO:0000256" key="3">
    <source>
        <dbReference type="ARBA" id="ARBA00022448"/>
    </source>
</evidence>
<dbReference type="InParanoid" id="A0A448YHR3"/>
<proteinExistence type="inferred from homology"/>
<keyword evidence="6 8" id="KW-1133">Transmembrane helix</keyword>
<feature type="transmembrane region" description="Helical" evidence="8">
    <location>
        <begin position="255"/>
        <end position="276"/>
    </location>
</feature>
<keyword evidence="3" id="KW-0813">Transport</keyword>
<gene>
    <name evidence="10" type="ORF">BRENAR_LOCUS1194</name>
</gene>
<dbReference type="EMBL" id="CAACVR010000004">
    <property type="protein sequence ID" value="VEU20459.1"/>
    <property type="molecule type" value="Genomic_DNA"/>
</dbReference>
<feature type="transmembrane region" description="Helical" evidence="8">
    <location>
        <begin position="353"/>
        <end position="374"/>
    </location>
</feature>
<dbReference type="GO" id="GO:0015171">
    <property type="term" value="F:amino acid transmembrane transporter activity"/>
    <property type="evidence" value="ECO:0007669"/>
    <property type="project" value="TreeGrafter"/>
</dbReference>